<accession>A0ABR8G1C8</accession>
<keyword evidence="8" id="KW-1185">Reference proteome</keyword>
<dbReference type="CDD" id="cd06451">
    <property type="entry name" value="AGAT_like"/>
    <property type="match status" value="1"/>
</dbReference>
<dbReference type="InterPro" id="IPR024169">
    <property type="entry name" value="SP_NH2Trfase/AEP_transaminase"/>
</dbReference>
<feature type="domain" description="Aminotransferase class V" evidence="6">
    <location>
        <begin position="44"/>
        <end position="372"/>
    </location>
</feature>
<evidence type="ECO:0000259" key="6">
    <source>
        <dbReference type="Pfam" id="PF00266"/>
    </source>
</evidence>
<proteinExistence type="inferred from homology"/>
<dbReference type="PIRSF" id="PIRSF000524">
    <property type="entry name" value="SPT"/>
    <property type="match status" value="1"/>
</dbReference>
<dbReference type="GO" id="GO:0008483">
    <property type="term" value="F:transaminase activity"/>
    <property type="evidence" value="ECO:0007669"/>
    <property type="project" value="UniProtKB-KW"/>
</dbReference>
<evidence type="ECO:0000256" key="2">
    <source>
        <dbReference type="ARBA" id="ARBA00009236"/>
    </source>
</evidence>
<sequence length="381" mass="41945">MSQTISINDSQRLPLKPLEIPSKLLLGPGPSNAHPTVLQAMNTSPLGHLDPDFLGLMDEIQSLLRYVWQTENPHTIAVSGTGSAAMEATIANAVEPGDVVLIGVAGYFGNRLVDMAGRYGADVRTITKPWGQVFSLEELRTAMETHRPTILALVHAETSTGARQPLDGVGELCREFGTLLLIDTVTSLGGVPIFLDEWGVDLAYSCSQKGLGCPPGASPFTMSPRAWEKLQRRSTKVANWYLDMTLLGKYWGSERVYHHTAPINLYYALREALRLVAEEGLANCWQRHQKNVEYLWDRLEEIGLSCHVEREYRLPTLTTVCIPEGVDGKAIARQLLTEHGIEVGGGLGELAGKVWRVGLMGFNSRKENVDRLIEALAKVLH</sequence>
<dbReference type="PROSITE" id="PS00595">
    <property type="entry name" value="AA_TRANSFER_CLASS_5"/>
    <property type="match status" value="1"/>
</dbReference>
<comment type="caution">
    <text evidence="7">The sequence shown here is derived from an EMBL/GenBank/DDBJ whole genome shotgun (WGS) entry which is preliminary data.</text>
</comment>
<reference evidence="7 8" key="1">
    <citation type="journal article" date="2020" name="ISME J.">
        <title>Comparative genomics reveals insights into cyanobacterial evolution and habitat adaptation.</title>
        <authorList>
            <person name="Chen M.Y."/>
            <person name="Teng W.K."/>
            <person name="Zhao L."/>
            <person name="Hu C.X."/>
            <person name="Zhou Y.K."/>
            <person name="Han B.P."/>
            <person name="Song L.R."/>
            <person name="Shu W.S."/>
        </authorList>
    </citation>
    <scope>NUCLEOTIDE SEQUENCE [LARGE SCALE GENOMIC DNA]</scope>
    <source>
        <strain evidence="7 8">FACHB-130</strain>
    </source>
</reference>
<dbReference type="InterPro" id="IPR015422">
    <property type="entry name" value="PyrdxlP-dep_Trfase_small"/>
</dbReference>
<evidence type="ECO:0000313" key="7">
    <source>
        <dbReference type="EMBL" id="MBD2597045.1"/>
    </source>
</evidence>
<keyword evidence="7" id="KW-0808">Transferase</keyword>
<name>A0ABR8G1C8_9NOSO</name>
<dbReference type="InterPro" id="IPR020578">
    <property type="entry name" value="Aminotrans_V_PyrdxlP_BS"/>
</dbReference>
<evidence type="ECO:0000256" key="5">
    <source>
        <dbReference type="RuleBase" id="RU004504"/>
    </source>
</evidence>
<dbReference type="Pfam" id="PF00266">
    <property type="entry name" value="Aminotran_5"/>
    <property type="match status" value="1"/>
</dbReference>
<dbReference type="Proteomes" id="UP000603457">
    <property type="component" value="Unassembled WGS sequence"/>
</dbReference>
<protein>
    <submittedName>
        <fullName evidence="7">Alanine--glyoxylate aminotransferase family protein</fullName>
    </submittedName>
</protein>
<evidence type="ECO:0000256" key="3">
    <source>
        <dbReference type="ARBA" id="ARBA00022898"/>
    </source>
</evidence>
<keyword evidence="7" id="KW-0032">Aminotransferase</keyword>
<dbReference type="PANTHER" id="PTHR21152">
    <property type="entry name" value="AMINOTRANSFERASE CLASS V"/>
    <property type="match status" value="1"/>
</dbReference>
<evidence type="ECO:0000256" key="1">
    <source>
        <dbReference type="ARBA" id="ARBA00001933"/>
    </source>
</evidence>
<dbReference type="EMBL" id="JACJTB010000036">
    <property type="protein sequence ID" value="MBD2597045.1"/>
    <property type="molecule type" value="Genomic_DNA"/>
</dbReference>
<comment type="similarity">
    <text evidence="2 4">Belongs to the class-V pyridoxal-phosphate-dependent aminotransferase family.</text>
</comment>
<dbReference type="Gene3D" id="3.90.1150.10">
    <property type="entry name" value="Aspartate Aminotransferase, domain 1"/>
    <property type="match status" value="1"/>
</dbReference>
<dbReference type="InterPro" id="IPR000192">
    <property type="entry name" value="Aminotrans_V_dom"/>
</dbReference>
<comment type="cofactor">
    <cofactor evidence="1 5">
        <name>pyridoxal 5'-phosphate</name>
        <dbReference type="ChEBI" id="CHEBI:597326"/>
    </cofactor>
</comment>
<keyword evidence="3" id="KW-0663">Pyridoxal phosphate</keyword>
<gene>
    <name evidence="7" type="ORF">H6G74_22340</name>
</gene>
<dbReference type="SUPFAM" id="SSF53383">
    <property type="entry name" value="PLP-dependent transferases"/>
    <property type="match status" value="1"/>
</dbReference>
<dbReference type="Gene3D" id="3.40.640.10">
    <property type="entry name" value="Type I PLP-dependent aspartate aminotransferase-like (Major domain)"/>
    <property type="match status" value="1"/>
</dbReference>
<dbReference type="RefSeq" id="WP_190969733.1">
    <property type="nucleotide sequence ID" value="NZ_JACJTB010000036.1"/>
</dbReference>
<dbReference type="InterPro" id="IPR015424">
    <property type="entry name" value="PyrdxlP-dep_Trfase"/>
</dbReference>
<dbReference type="InterPro" id="IPR015421">
    <property type="entry name" value="PyrdxlP-dep_Trfase_major"/>
</dbReference>
<evidence type="ECO:0000313" key="8">
    <source>
        <dbReference type="Proteomes" id="UP000603457"/>
    </source>
</evidence>
<dbReference type="PANTHER" id="PTHR21152:SF40">
    <property type="entry name" value="ALANINE--GLYOXYLATE AMINOTRANSFERASE"/>
    <property type="match status" value="1"/>
</dbReference>
<evidence type="ECO:0000256" key="4">
    <source>
        <dbReference type="RuleBase" id="RU004075"/>
    </source>
</evidence>
<organism evidence="7 8">
    <name type="scientific">Nostoc spongiaeforme FACHB-130</name>
    <dbReference type="NCBI Taxonomy" id="1357510"/>
    <lineage>
        <taxon>Bacteria</taxon>
        <taxon>Bacillati</taxon>
        <taxon>Cyanobacteriota</taxon>
        <taxon>Cyanophyceae</taxon>
        <taxon>Nostocales</taxon>
        <taxon>Nostocaceae</taxon>
        <taxon>Nostoc</taxon>
    </lineage>
</organism>